<dbReference type="AlphaFoldDB" id="A0A4R8MGG2"/>
<dbReference type="SMART" id="SM00790">
    <property type="entry name" value="AFOR_N"/>
    <property type="match status" value="1"/>
</dbReference>
<proteinExistence type="inferred from homology"/>
<keyword evidence="4" id="KW-0479">Metal-binding</keyword>
<dbReference type="InterPro" id="IPR036021">
    <property type="entry name" value="Tungsten_al_ferr_oxy-like_C"/>
</dbReference>
<dbReference type="GO" id="GO:0051539">
    <property type="term" value="F:4 iron, 4 sulfur cluster binding"/>
    <property type="evidence" value="ECO:0007669"/>
    <property type="project" value="UniProtKB-KW"/>
</dbReference>
<comment type="cofactor">
    <cofactor evidence="1">
        <name>[4Fe-4S] cluster</name>
        <dbReference type="ChEBI" id="CHEBI:49883"/>
    </cofactor>
</comment>
<dbReference type="Proteomes" id="UP000295066">
    <property type="component" value="Unassembled WGS sequence"/>
</dbReference>
<comment type="cofactor">
    <cofactor evidence="8">
        <name>tungstopterin</name>
        <dbReference type="ChEBI" id="CHEBI:30402"/>
    </cofactor>
</comment>
<dbReference type="InterPro" id="IPR013983">
    <property type="entry name" value="Ald_Fedxn_OxRdtase_N"/>
</dbReference>
<evidence type="ECO:0000256" key="2">
    <source>
        <dbReference type="ARBA" id="ARBA00011032"/>
    </source>
</evidence>
<organism evidence="10 11">
    <name type="scientific">Aminivibrio pyruvatiphilus</name>
    <dbReference type="NCBI Taxonomy" id="1005740"/>
    <lineage>
        <taxon>Bacteria</taxon>
        <taxon>Thermotogati</taxon>
        <taxon>Synergistota</taxon>
        <taxon>Synergistia</taxon>
        <taxon>Synergistales</taxon>
        <taxon>Aminobacteriaceae</taxon>
        <taxon>Aminivibrio</taxon>
    </lineage>
</organism>
<keyword evidence="3" id="KW-0004">4Fe-4S</keyword>
<dbReference type="Pfam" id="PF02730">
    <property type="entry name" value="AFOR_N"/>
    <property type="match status" value="1"/>
</dbReference>
<dbReference type="GO" id="GO:0009055">
    <property type="term" value="F:electron transfer activity"/>
    <property type="evidence" value="ECO:0007669"/>
    <property type="project" value="InterPro"/>
</dbReference>
<dbReference type="Gene3D" id="1.10.569.10">
    <property type="entry name" value="Aldehyde Ferredoxin Oxidoreductase Protein, subunit A, domain 2"/>
    <property type="match status" value="1"/>
</dbReference>
<dbReference type="Gene3D" id="1.10.599.10">
    <property type="entry name" value="Aldehyde Ferredoxin Oxidoreductase Protein, subunit A, domain 3"/>
    <property type="match status" value="1"/>
</dbReference>
<dbReference type="GO" id="GO:0046872">
    <property type="term" value="F:metal ion binding"/>
    <property type="evidence" value="ECO:0007669"/>
    <property type="project" value="UniProtKB-KW"/>
</dbReference>
<feature type="domain" description="Aldehyde ferredoxin oxidoreductase N-terminal" evidence="9">
    <location>
        <begin position="5"/>
        <end position="206"/>
    </location>
</feature>
<evidence type="ECO:0000313" key="10">
    <source>
        <dbReference type="EMBL" id="TDY63046.1"/>
    </source>
</evidence>
<evidence type="ECO:0000256" key="8">
    <source>
        <dbReference type="ARBA" id="ARBA00049934"/>
    </source>
</evidence>
<dbReference type="SUPFAM" id="SSF48310">
    <property type="entry name" value="Aldehyde ferredoxin oxidoreductase, C-terminal domains"/>
    <property type="match status" value="1"/>
</dbReference>
<comment type="caution">
    <text evidence="10">The sequence shown here is derived from an EMBL/GenBank/DDBJ whole genome shotgun (WGS) entry which is preliminary data.</text>
</comment>
<dbReference type="Gene3D" id="3.60.9.10">
    <property type="entry name" value="Aldehyde ferredoxin oxidoreductase, N-terminal domain"/>
    <property type="match status" value="1"/>
</dbReference>
<dbReference type="OrthoDB" id="9763894at2"/>
<name>A0A4R8MGG2_9BACT</name>
<dbReference type="EMBL" id="SORI01000002">
    <property type="protein sequence ID" value="TDY63046.1"/>
    <property type="molecule type" value="Genomic_DNA"/>
</dbReference>
<evidence type="ECO:0000256" key="3">
    <source>
        <dbReference type="ARBA" id="ARBA00022485"/>
    </source>
</evidence>
<accession>A0A4R8MGG2</accession>
<keyword evidence="6" id="KW-0408">Iron</keyword>
<evidence type="ECO:0000256" key="1">
    <source>
        <dbReference type="ARBA" id="ARBA00001966"/>
    </source>
</evidence>
<dbReference type="PANTHER" id="PTHR30038">
    <property type="entry name" value="ALDEHYDE FERREDOXIN OXIDOREDUCTASE"/>
    <property type="match status" value="1"/>
</dbReference>
<keyword evidence="7" id="KW-0411">Iron-sulfur</keyword>
<gene>
    <name evidence="10" type="ORF">C8D99_10227</name>
</gene>
<dbReference type="InterPro" id="IPR001203">
    <property type="entry name" value="OxRdtase_Ald_Fedxn_C"/>
</dbReference>
<dbReference type="RefSeq" id="WP_133955836.1">
    <property type="nucleotide sequence ID" value="NZ_SORI01000002.1"/>
</dbReference>
<dbReference type="InterPro" id="IPR013985">
    <property type="entry name" value="Ald_Fedxn_OxRdtase_dom3"/>
</dbReference>
<evidence type="ECO:0000256" key="5">
    <source>
        <dbReference type="ARBA" id="ARBA00023002"/>
    </source>
</evidence>
<evidence type="ECO:0000313" key="11">
    <source>
        <dbReference type="Proteomes" id="UP000295066"/>
    </source>
</evidence>
<dbReference type="InterPro" id="IPR013984">
    <property type="entry name" value="Ald_Fedxn_OxRdtase_dom2"/>
</dbReference>
<evidence type="ECO:0000259" key="9">
    <source>
        <dbReference type="SMART" id="SM00790"/>
    </source>
</evidence>
<dbReference type="PANTHER" id="PTHR30038:SF0">
    <property type="entry name" value="TUNGSTEN-CONTAINING ALDEHYDE FERREDOXIN OXIDOREDUCTASE"/>
    <property type="match status" value="1"/>
</dbReference>
<keyword evidence="5" id="KW-0560">Oxidoreductase</keyword>
<keyword evidence="11" id="KW-1185">Reference proteome</keyword>
<dbReference type="SUPFAM" id="SSF56228">
    <property type="entry name" value="Aldehyde ferredoxin oxidoreductase, N-terminal domain"/>
    <property type="match status" value="1"/>
</dbReference>
<reference evidence="10 11" key="1">
    <citation type="submission" date="2019-03" db="EMBL/GenBank/DDBJ databases">
        <title>Genomic Encyclopedia of Type Strains, Phase IV (KMG-IV): sequencing the most valuable type-strain genomes for metagenomic binning, comparative biology and taxonomic classification.</title>
        <authorList>
            <person name="Goeker M."/>
        </authorList>
    </citation>
    <scope>NUCLEOTIDE SEQUENCE [LARGE SCALE GENOMIC DNA]</scope>
    <source>
        <strain evidence="10 11">DSM 25964</strain>
    </source>
</reference>
<dbReference type="GO" id="GO:0016625">
    <property type="term" value="F:oxidoreductase activity, acting on the aldehyde or oxo group of donors, iron-sulfur protein as acceptor"/>
    <property type="evidence" value="ECO:0007669"/>
    <property type="project" value="InterPro"/>
</dbReference>
<dbReference type="Pfam" id="PF01314">
    <property type="entry name" value="AFOR_C"/>
    <property type="match status" value="1"/>
</dbReference>
<dbReference type="InterPro" id="IPR036503">
    <property type="entry name" value="Ald_Fedxn_OxRdtase_N_sf"/>
</dbReference>
<comment type="similarity">
    <text evidence="2">Belongs to the AOR/FOR family.</text>
</comment>
<sequence>MDKFGKVLRVNLSNGTVASESLCEKTLKDYIGGRGYATKVLYDEVPKGTDPLSPENKLIFANGPLTGKGAPSAGRYMVITKSPLTGCIASSNSGGFWGAELARAGWFMIILEGKAAKPVYLWINDDKVEIRDAAAVWGKDSHAATDALLEAVGDSKAKVTCIGPAGERLSKIAAIMNDKNRAAGRSGVGAVMGSKNLKAVVVKGSARPYVENQDEMKAVLAGAMEKLKTNPVTSQGLPTYGTAVLVNIINQLGGYPKNNWQGAYFPEADTQSGETLAKDFLTKRYSCFGCPIGCGRVTKVGDREGEGPEYETIFAFGVCCGVERLEPIIEANYLCNEYGLDTISAGVTIAAAMELYEKGLIKKEELEGGPELRFGSDDAVTYWTKKMGLVEGLGKKLAEGSYRLCEMYGHPEFSMTVKKQEMPAYDGRAIQGIGLNYATSNRGGCHVRGYTISPEVLGLPEKLDPVDISTKPTWVMIFQNLTAAIDASGMCLFTSFALGADDYAAFLKAATGFDYDGAAALQAGDRIWNIERMFNLREGLDPAKEDTLPDRLLKEPIPDGPSKGMLSRLPEMLPEYYKARGWDEKGVPTDAKLQELGLK</sequence>
<evidence type="ECO:0000256" key="6">
    <source>
        <dbReference type="ARBA" id="ARBA00023004"/>
    </source>
</evidence>
<dbReference type="InterPro" id="IPR051919">
    <property type="entry name" value="W-dependent_AOR"/>
</dbReference>
<protein>
    <submittedName>
        <fullName evidence="10">Aldehyde:ferredoxin oxidoreductase</fullName>
    </submittedName>
</protein>
<evidence type="ECO:0000256" key="4">
    <source>
        <dbReference type="ARBA" id="ARBA00022723"/>
    </source>
</evidence>
<evidence type="ECO:0000256" key="7">
    <source>
        <dbReference type="ARBA" id="ARBA00023014"/>
    </source>
</evidence>